<dbReference type="InterPro" id="IPR003251">
    <property type="entry name" value="Rr_diiron-bd_dom"/>
</dbReference>
<evidence type="ECO:0000256" key="5">
    <source>
        <dbReference type="ARBA" id="ARBA00023004"/>
    </source>
</evidence>
<dbReference type="AlphaFoldDB" id="A0A2M6WP48"/>
<evidence type="ECO:0000256" key="1">
    <source>
        <dbReference type="ARBA" id="ARBA00001965"/>
    </source>
</evidence>
<dbReference type="EMBL" id="PFAQ01000044">
    <property type="protein sequence ID" value="PIT94550.1"/>
    <property type="molecule type" value="Genomic_DNA"/>
</dbReference>
<feature type="coiled-coil region" evidence="6">
    <location>
        <begin position="45"/>
        <end position="72"/>
    </location>
</feature>
<dbReference type="GO" id="GO:0016491">
    <property type="term" value="F:oxidoreductase activity"/>
    <property type="evidence" value="ECO:0007669"/>
    <property type="project" value="InterPro"/>
</dbReference>
<dbReference type="InterPro" id="IPR009078">
    <property type="entry name" value="Ferritin-like_SF"/>
</dbReference>
<feature type="domain" description="Rubredoxin-like" evidence="7">
    <location>
        <begin position="152"/>
        <end position="186"/>
    </location>
</feature>
<evidence type="ECO:0000256" key="6">
    <source>
        <dbReference type="SAM" id="Coils"/>
    </source>
</evidence>
<keyword evidence="5" id="KW-0408">Iron</keyword>
<proteinExistence type="predicted"/>
<organism evidence="9 10">
    <name type="scientific">Candidatus Falkowbacteria bacterium CG10_big_fil_rev_8_21_14_0_10_39_9</name>
    <dbReference type="NCBI Taxonomy" id="1974566"/>
    <lineage>
        <taxon>Bacteria</taxon>
        <taxon>Candidatus Falkowiibacteriota</taxon>
    </lineage>
</organism>
<name>A0A2M6WP48_9BACT</name>
<dbReference type="Gene3D" id="1.20.1260.10">
    <property type="match status" value="1"/>
</dbReference>
<protein>
    <submittedName>
        <fullName evidence="9">Rubrerythrin family protein</fullName>
    </submittedName>
</protein>
<dbReference type="InterPro" id="IPR024934">
    <property type="entry name" value="Rubredoxin-like_dom"/>
</dbReference>
<keyword evidence="6" id="KW-0175">Coiled coil</keyword>
<dbReference type="InterPro" id="IPR012347">
    <property type="entry name" value="Ferritin-like"/>
</dbReference>
<dbReference type="PROSITE" id="PS50903">
    <property type="entry name" value="RUBREDOXIN_LIKE"/>
    <property type="match status" value="1"/>
</dbReference>
<evidence type="ECO:0000259" key="7">
    <source>
        <dbReference type="PROSITE" id="PS50903"/>
    </source>
</evidence>
<keyword evidence="4" id="KW-0249">Electron transport</keyword>
<accession>A0A2M6WP48</accession>
<reference evidence="10" key="1">
    <citation type="submission" date="2017-09" db="EMBL/GenBank/DDBJ databases">
        <title>Depth-based differentiation of microbial function through sediment-hosted aquifers and enrichment of novel symbionts in the deep terrestrial subsurface.</title>
        <authorList>
            <person name="Probst A.J."/>
            <person name="Ladd B."/>
            <person name="Jarett J.K."/>
            <person name="Geller-Mcgrath D.E."/>
            <person name="Sieber C.M.K."/>
            <person name="Emerson J.B."/>
            <person name="Anantharaman K."/>
            <person name="Thomas B.C."/>
            <person name="Malmstrom R."/>
            <person name="Stieglmeier M."/>
            <person name="Klingl A."/>
            <person name="Woyke T."/>
            <person name="Ryan C.M."/>
            <person name="Banfield J.F."/>
        </authorList>
    </citation>
    <scope>NUCLEOTIDE SEQUENCE [LARGE SCALE GENOMIC DNA]</scope>
</reference>
<gene>
    <name evidence="9" type="ORF">COT98_03095</name>
</gene>
<dbReference type="GO" id="GO:0005506">
    <property type="term" value="F:iron ion binding"/>
    <property type="evidence" value="ECO:0007669"/>
    <property type="project" value="InterPro"/>
</dbReference>
<sequence>MKETLSNITKAYLGECQARNRYTFYAKVAQKEGYEQIAEIFLTTAEQEKVHAKRLFEHIQELKENNEEIKLEASVPTVYKTTIENLKAAIAGETYETNEMYPAFANKAIEEGYEVLGKRLAAIAVAEKNHKERYENLLKDLEGGNTFKRGEAIWWVCRECGYIHFGTEAPKVCPSCSHPQSYYQPRG</sequence>
<keyword evidence="3" id="KW-0479">Metal-binding</keyword>
<dbReference type="SUPFAM" id="SSF47240">
    <property type="entry name" value="Ferritin-like"/>
    <property type="match status" value="1"/>
</dbReference>
<dbReference type="PANTHER" id="PTHR43865">
    <property type="entry name" value="RUBRERYTHRIN-RELATED"/>
    <property type="match status" value="1"/>
</dbReference>
<feature type="domain" description="Ferritin-like diiron" evidence="8">
    <location>
        <begin position="1"/>
        <end position="145"/>
    </location>
</feature>
<keyword evidence="2" id="KW-0813">Transport</keyword>
<dbReference type="PANTHER" id="PTHR43865:SF1">
    <property type="entry name" value="RUBRERYTHRIN-RELATED"/>
    <property type="match status" value="1"/>
</dbReference>
<dbReference type="Pfam" id="PF02915">
    <property type="entry name" value="Rubrerythrin"/>
    <property type="match status" value="1"/>
</dbReference>
<dbReference type="NCBIfam" id="NF045767">
    <property type="entry name" value="RuberyRbr"/>
    <property type="match status" value="1"/>
</dbReference>
<dbReference type="Pfam" id="PF21349">
    <property type="entry name" value="RUBY_RBDX"/>
    <property type="match status" value="1"/>
</dbReference>
<evidence type="ECO:0000313" key="10">
    <source>
        <dbReference type="Proteomes" id="UP000228900"/>
    </source>
</evidence>
<evidence type="ECO:0000256" key="3">
    <source>
        <dbReference type="ARBA" id="ARBA00022723"/>
    </source>
</evidence>
<evidence type="ECO:0000256" key="4">
    <source>
        <dbReference type="ARBA" id="ARBA00022982"/>
    </source>
</evidence>
<evidence type="ECO:0000259" key="8">
    <source>
        <dbReference type="PROSITE" id="PS50905"/>
    </source>
</evidence>
<dbReference type="PROSITE" id="PS50905">
    <property type="entry name" value="FERRITIN_LIKE"/>
    <property type="match status" value="1"/>
</dbReference>
<dbReference type="SUPFAM" id="SSF57802">
    <property type="entry name" value="Rubredoxin-like"/>
    <property type="match status" value="1"/>
</dbReference>
<comment type="caution">
    <text evidence="9">The sequence shown here is derived from an EMBL/GenBank/DDBJ whole genome shotgun (WGS) entry which is preliminary data.</text>
</comment>
<evidence type="ECO:0000256" key="2">
    <source>
        <dbReference type="ARBA" id="ARBA00022448"/>
    </source>
</evidence>
<dbReference type="InterPro" id="IPR009040">
    <property type="entry name" value="Ferritin-like_diiron"/>
</dbReference>
<dbReference type="CDD" id="cd01041">
    <property type="entry name" value="Rubrerythrin"/>
    <property type="match status" value="1"/>
</dbReference>
<dbReference type="CDD" id="cd00729">
    <property type="entry name" value="rubredoxin_SM"/>
    <property type="match status" value="1"/>
</dbReference>
<dbReference type="InterPro" id="IPR048574">
    <property type="entry name" value="RUBY_RBDX"/>
</dbReference>
<dbReference type="Gene3D" id="2.20.28.10">
    <property type="match status" value="1"/>
</dbReference>
<dbReference type="Proteomes" id="UP000228900">
    <property type="component" value="Unassembled WGS sequence"/>
</dbReference>
<dbReference type="InterPro" id="IPR052364">
    <property type="entry name" value="Rubrerythrin"/>
</dbReference>
<evidence type="ECO:0000313" key="9">
    <source>
        <dbReference type="EMBL" id="PIT94550.1"/>
    </source>
</evidence>
<comment type="cofactor">
    <cofactor evidence="1">
        <name>Fe(3+)</name>
        <dbReference type="ChEBI" id="CHEBI:29034"/>
    </cofactor>
</comment>